<accession>A0A8J5SIQ9</accession>
<evidence type="ECO:0008006" key="5">
    <source>
        <dbReference type="Google" id="ProtNLM"/>
    </source>
</evidence>
<dbReference type="Proteomes" id="UP000729402">
    <property type="component" value="Unassembled WGS sequence"/>
</dbReference>
<sequence>MVVREPVAMEIPVAEGPSGAGAVRVPPRIRRRLLEGSRGGGPASAEEIETKLKEAELRRQQFHEWLSCKARKKPRSPSWSSQEEDQGQRLEAKLQAAEQKRLSLLAKAQNRLAKLDELRQAAKNVVEMRIEKEREELETRVESRVQQAEANRMRLLHARMQRRAAMKERTASSLVRKAASESKYTERVQSSILQKRTAAEKKRLALLEAEKRKAHARLLHIQRVAETVCSQRETERLKLKEQLESKLLGTADTDYIKHADFLSIKLARCWRRFVKFNKTTLTLVQAYDALGINEKSVKSMPFEKLAMSMESPSVLQATKALVGRLQKRLLISESGGSSVENIDHLLKRLVSRKRKVPSSRTRVAAKKSAKGSETSRPSRYSLRVVLCAYMILAHPGAVLSGQGEREKLLMESAENFVHEFEMLIKRVLDGPGGVLRQTIESSSDVAGQRKFRSQLAVFDKAWCAYLYCFVVWKLKDAKSLEEDLVRAACKLELSMMQTCKLTSDRQSDNLSHDMEAIQKQVTDDQNLLREKIQHLSGDAGIERMNSALSDTRSKFFEAKEKGSPLATPVANISTPLSIKSSGQVPPPEIKENSKTIVEWSSPTAHSLSPASSPSSSTSSPMKLPTDNEQMVNEILHEDDGSFAGTSDNVSSAEKDFQHKVRETMEKAFWDVVTDSMEGDRPDFSQLINLVREVRDSLHQLASKGLKEEILENLDLKILSQVLELGSQDTQYLGQILQYSLDVVRKLSAPAKEDVMKKSHAKLLNELAASSGVNGNDIRSSVIAVIRGLRFTLEEIKQLQAEVSKARIQLMQPIIKGYAGVEYLQKAFTDRYGPPADGSTSLPITLQWFSATNSIMEQEWSEYLDSIDVLPAGEHAQRLVTVLRAGHAAPGGQASSLSEASSCGLQECKGEKLDKLIRVGLLQLISGMEGLQLKSTPESFQLNLLRLRTVQGQFQKVIVISTSMLILRQVLVSENPTITPELESVISELFSALVKLLDNHPNAGTEEIVEVMMSSSASVVPLSVEKIQTRREIVTRLLLKSLQAGDPVFKKVSRSVYCAFRGVVLGGSGTKGQRLADSPLRRVGAAKLNGRVVKAAEVLIKMATVSEKVHGPWYKALV</sequence>
<proteinExistence type="inferred from homology"/>
<evidence type="ECO:0000256" key="2">
    <source>
        <dbReference type="SAM" id="MobiDB-lite"/>
    </source>
</evidence>
<gene>
    <name evidence="3" type="ORF">GUJ93_ZPchr0004g39192</name>
</gene>
<evidence type="ECO:0000313" key="3">
    <source>
        <dbReference type="EMBL" id="KAG8064583.1"/>
    </source>
</evidence>
<feature type="region of interest" description="Disordered" evidence="2">
    <location>
        <begin position="1"/>
        <end position="23"/>
    </location>
</feature>
<dbReference type="EMBL" id="JAAALK010000285">
    <property type="protein sequence ID" value="KAG8064583.1"/>
    <property type="molecule type" value="Genomic_DNA"/>
</dbReference>
<feature type="region of interest" description="Disordered" evidence="2">
    <location>
        <begin position="69"/>
        <end position="88"/>
    </location>
</feature>
<dbReference type="Pfam" id="PF05794">
    <property type="entry name" value="Tcp11"/>
    <property type="match status" value="1"/>
</dbReference>
<dbReference type="PANTHER" id="PTHR12832">
    <property type="entry name" value="TESTIS-SPECIFIC PROTEIN PBS13 T-COMPLEX 11"/>
    <property type="match status" value="1"/>
</dbReference>
<reference evidence="3" key="1">
    <citation type="journal article" date="2021" name="bioRxiv">
        <title>Whole Genome Assembly and Annotation of Northern Wild Rice, Zizania palustris L., Supports a Whole Genome Duplication in the Zizania Genus.</title>
        <authorList>
            <person name="Haas M."/>
            <person name="Kono T."/>
            <person name="Macchietto M."/>
            <person name="Millas R."/>
            <person name="McGilp L."/>
            <person name="Shao M."/>
            <person name="Duquette J."/>
            <person name="Hirsch C.N."/>
            <person name="Kimball J."/>
        </authorList>
    </citation>
    <scope>NUCLEOTIDE SEQUENCE</scope>
    <source>
        <tissue evidence="3">Fresh leaf tissue</tissue>
    </source>
</reference>
<keyword evidence="4" id="KW-1185">Reference proteome</keyword>
<organism evidence="3 4">
    <name type="scientific">Zizania palustris</name>
    <name type="common">Northern wild rice</name>
    <dbReference type="NCBI Taxonomy" id="103762"/>
    <lineage>
        <taxon>Eukaryota</taxon>
        <taxon>Viridiplantae</taxon>
        <taxon>Streptophyta</taxon>
        <taxon>Embryophyta</taxon>
        <taxon>Tracheophyta</taxon>
        <taxon>Spermatophyta</taxon>
        <taxon>Magnoliopsida</taxon>
        <taxon>Liliopsida</taxon>
        <taxon>Poales</taxon>
        <taxon>Poaceae</taxon>
        <taxon>BOP clade</taxon>
        <taxon>Oryzoideae</taxon>
        <taxon>Oryzeae</taxon>
        <taxon>Zizaniinae</taxon>
        <taxon>Zizania</taxon>
    </lineage>
</organism>
<name>A0A8J5SIQ9_ZIZPA</name>
<dbReference type="InterPro" id="IPR008862">
    <property type="entry name" value="Tcp11"/>
</dbReference>
<comment type="similarity">
    <text evidence="1">Belongs to the TCP11 family.</text>
</comment>
<dbReference type="PANTHER" id="PTHR12832:SF11">
    <property type="entry name" value="LD23868P"/>
    <property type="match status" value="1"/>
</dbReference>
<protein>
    <recommendedName>
        <fullName evidence="5">T-complex protein 11</fullName>
    </recommendedName>
</protein>
<feature type="compositionally biased region" description="Low complexity" evidence="2">
    <location>
        <begin position="600"/>
        <end position="620"/>
    </location>
</feature>
<dbReference type="GO" id="GO:0007165">
    <property type="term" value="P:signal transduction"/>
    <property type="evidence" value="ECO:0007669"/>
    <property type="project" value="TreeGrafter"/>
</dbReference>
<reference evidence="3" key="2">
    <citation type="submission" date="2021-02" db="EMBL/GenBank/DDBJ databases">
        <authorList>
            <person name="Kimball J.A."/>
            <person name="Haas M.W."/>
            <person name="Macchietto M."/>
            <person name="Kono T."/>
            <person name="Duquette J."/>
            <person name="Shao M."/>
        </authorList>
    </citation>
    <scope>NUCLEOTIDE SEQUENCE</scope>
    <source>
        <tissue evidence="3">Fresh leaf tissue</tissue>
    </source>
</reference>
<comment type="caution">
    <text evidence="3">The sequence shown here is derived from an EMBL/GenBank/DDBJ whole genome shotgun (WGS) entry which is preliminary data.</text>
</comment>
<evidence type="ECO:0000256" key="1">
    <source>
        <dbReference type="ARBA" id="ARBA00010954"/>
    </source>
</evidence>
<dbReference type="AlphaFoldDB" id="A0A8J5SIQ9"/>
<evidence type="ECO:0000313" key="4">
    <source>
        <dbReference type="Proteomes" id="UP000729402"/>
    </source>
</evidence>
<dbReference type="OrthoDB" id="276323at2759"/>
<feature type="region of interest" description="Disordered" evidence="2">
    <location>
        <begin position="599"/>
        <end position="623"/>
    </location>
</feature>